<keyword evidence="3" id="KW-1185">Reference proteome</keyword>
<evidence type="ECO:0000313" key="2">
    <source>
        <dbReference type="EMBL" id="MPC56715.1"/>
    </source>
</evidence>
<protein>
    <submittedName>
        <fullName evidence="2">Uncharacterized protein</fullName>
    </submittedName>
</protein>
<feature type="compositionally biased region" description="Basic and acidic residues" evidence="1">
    <location>
        <begin position="74"/>
        <end position="94"/>
    </location>
</feature>
<evidence type="ECO:0000313" key="3">
    <source>
        <dbReference type="Proteomes" id="UP000324222"/>
    </source>
</evidence>
<dbReference type="EMBL" id="VSRR010014190">
    <property type="protein sequence ID" value="MPC56715.1"/>
    <property type="molecule type" value="Genomic_DNA"/>
</dbReference>
<sequence length="94" mass="10774">MEVRRLMATVFTIEGPESFTLQARETRPLIFSLIDARTDKNTQVMGTGNPNRWKLRCFLPTKEFPAQVEGATGVKKDRVRGEGRGRERQPDPRE</sequence>
<proteinExistence type="predicted"/>
<comment type="caution">
    <text evidence="2">The sequence shown here is derived from an EMBL/GenBank/DDBJ whole genome shotgun (WGS) entry which is preliminary data.</text>
</comment>
<gene>
    <name evidence="2" type="ORF">E2C01_050680</name>
</gene>
<reference evidence="2 3" key="1">
    <citation type="submission" date="2019-05" db="EMBL/GenBank/DDBJ databases">
        <title>Another draft genome of Portunus trituberculatus and its Hox gene families provides insights of decapod evolution.</title>
        <authorList>
            <person name="Jeong J.-H."/>
            <person name="Song I."/>
            <person name="Kim S."/>
            <person name="Choi T."/>
            <person name="Kim D."/>
            <person name="Ryu S."/>
            <person name="Kim W."/>
        </authorList>
    </citation>
    <scope>NUCLEOTIDE SEQUENCE [LARGE SCALE GENOMIC DNA]</scope>
    <source>
        <tissue evidence="2">Muscle</tissue>
    </source>
</reference>
<name>A0A5B7GH13_PORTR</name>
<organism evidence="2 3">
    <name type="scientific">Portunus trituberculatus</name>
    <name type="common">Swimming crab</name>
    <name type="synonym">Neptunus trituberculatus</name>
    <dbReference type="NCBI Taxonomy" id="210409"/>
    <lineage>
        <taxon>Eukaryota</taxon>
        <taxon>Metazoa</taxon>
        <taxon>Ecdysozoa</taxon>
        <taxon>Arthropoda</taxon>
        <taxon>Crustacea</taxon>
        <taxon>Multicrustacea</taxon>
        <taxon>Malacostraca</taxon>
        <taxon>Eumalacostraca</taxon>
        <taxon>Eucarida</taxon>
        <taxon>Decapoda</taxon>
        <taxon>Pleocyemata</taxon>
        <taxon>Brachyura</taxon>
        <taxon>Eubrachyura</taxon>
        <taxon>Portunoidea</taxon>
        <taxon>Portunidae</taxon>
        <taxon>Portuninae</taxon>
        <taxon>Portunus</taxon>
    </lineage>
</organism>
<dbReference type="Proteomes" id="UP000324222">
    <property type="component" value="Unassembled WGS sequence"/>
</dbReference>
<feature type="region of interest" description="Disordered" evidence="1">
    <location>
        <begin position="68"/>
        <end position="94"/>
    </location>
</feature>
<dbReference type="AlphaFoldDB" id="A0A5B7GH13"/>
<evidence type="ECO:0000256" key="1">
    <source>
        <dbReference type="SAM" id="MobiDB-lite"/>
    </source>
</evidence>
<accession>A0A5B7GH13</accession>